<dbReference type="Gene3D" id="3.40.50.10750">
    <property type="entry name" value="Isocitrate/Isopropylmalate dehydrogenase-like"/>
    <property type="match status" value="1"/>
</dbReference>
<dbReference type="InterPro" id="IPR004614">
    <property type="entry name" value="P_AcTrfase"/>
</dbReference>
<dbReference type="InterPro" id="IPR050500">
    <property type="entry name" value="Phos_Acetyltrans/Butyryltrans"/>
</dbReference>
<keyword evidence="6 10" id="KW-0808">Transferase</keyword>
<dbReference type="EMBL" id="METM01000013">
    <property type="protein sequence ID" value="OGB90234.1"/>
    <property type="molecule type" value="Genomic_DNA"/>
</dbReference>
<evidence type="ECO:0000313" key="10">
    <source>
        <dbReference type="EMBL" id="OGB90234.1"/>
    </source>
</evidence>
<dbReference type="NCBIfam" id="TIGR00651">
    <property type="entry name" value="pta"/>
    <property type="match status" value="1"/>
</dbReference>
<accession>A0A1F4Q2T2</accession>
<dbReference type="InterPro" id="IPR002505">
    <property type="entry name" value="PTA_PTB"/>
</dbReference>
<name>A0A1F4Q2T2_UNCSA</name>
<comment type="caution">
    <text evidence="10">The sequence shown here is derived from an EMBL/GenBank/DDBJ whole genome shotgun (WGS) entry which is preliminary data.</text>
</comment>
<dbReference type="GO" id="GO:0008959">
    <property type="term" value="F:phosphate acetyltransferase activity"/>
    <property type="evidence" value="ECO:0007669"/>
    <property type="project" value="UniProtKB-EC"/>
</dbReference>
<comment type="similarity">
    <text evidence="3">Belongs to the phosphate acetyltransferase and butyryltransferase family.</text>
</comment>
<dbReference type="AlphaFoldDB" id="A0A1F4Q2T2"/>
<dbReference type="InterPro" id="IPR042112">
    <property type="entry name" value="P_AcTrfase_dom2"/>
</dbReference>
<dbReference type="InterPro" id="IPR012147">
    <property type="entry name" value="P_Ac_Bu_trans"/>
</dbReference>
<evidence type="ECO:0000256" key="5">
    <source>
        <dbReference type="ARBA" id="ARBA00021528"/>
    </source>
</evidence>
<evidence type="ECO:0000256" key="7">
    <source>
        <dbReference type="ARBA" id="ARBA00023315"/>
    </source>
</evidence>
<dbReference type="PANTHER" id="PTHR43356:SF3">
    <property type="entry name" value="PHOSPHATE ACETYLTRANSFERASE"/>
    <property type="match status" value="1"/>
</dbReference>
<keyword evidence="7" id="KW-0012">Acyltransferase</keyword>
<evidence type="ECO:0000259" key="9">
    <source>
        <dbReference type="Pfam" id="PF01515"/>
    </source>
</evidence>
<dbReference type="EC" id="2.3.1.8" evidence="4"/>
<evidence type="ECO:0000313" key="11">
    <source>
        <dbReference type="Proteomes" id="UP000178724"/>
    </source>
</evidence>
<comment type="catalytic activity">
    <reaction evidence="1">
        <text>acetyl-CoA + phosphate = acetyl phosphate + CoA</text>
        <dbReference type="Rhea" id="RHEA:19521"/>
        <dbReference type="ChEBI" id="CHEBI:22191"/>
        <dbReference type="ChEBI" id="CHEBI:43474"/>
        <dbReference type="ChEBI" id="CHEBI:57287"/>
        <dbReference type="ChEBI" id="CHEBI:57288"/>
        <dbReference type="EC" id="2.3.1.8"/>
    </reaction>
</comment>
<sequence>MDFIKETWNKAKALQKTIVLPETEDARVLKAAELIVKSRIAKVILLGEERGGDLAGATFIDPLKHPRLDKYVQILKERRAAKGMTIEKARQLLTRDFPYFGAMLVDQGEADGMVSGASTYTSSTIRAALSTVGLAPGQDIISSFFIMILEDKNLGEDGLLFFADCAVVPNPSPEQLAEIALQTAANFKKMLNLDPRVAMLSFSTKGSAHHPDAEKVIKAAGLARTKMPDLVLDGEMQLDAALISSVGRRKAPDSPVAGRASVLIFPDLDAGNIGYKLVERLAHAQAIGPILQGVAKPINDLSRGCSVEDIVNVAAITAVQAQ</sequence>
<dbReference type="Proteomes" id="UP000178724">
    <property type="component" value="Unassembled WGS sequence"/>
</dbReference>
<gene>
    <name evidence="10" type="ORF">A2625_02785</name>
</gene>
<evidence type="ECO:0000256" key="8">
    <source>
        <dbReference type="ARBA" id="ARBA00031108"/>
    </source>
</evidence>
<feature type="domain" description="Phosphate acetyl/butaryl transferase" evidence="9">
    <location>
        <begin position="3"/>
        <end position="318"/>
    </location>
</feature>
<protein>
    <recommendedName>
        <fullName evidence="5">Phosphate acetyltransferase</fullName>
        <ecNumber evidence="4">2.3.1.8</ecNumber>
    </recommendedName>
    <alternativeName>
        <fullName evidence="8">Phosphotransacetylase</fullName>
    </alternativeName>
</protein>
<dbReference type="SUPFAM" id="SSF53659">
    <property type="entry name" value="Isocitrate/Isopropylmalate dehydrogenase-like"/>
    <property type="match status" value="1"/>
</dbReference>
<dbReference type="InterPro" id="IPR042113">
    <property type="entry name" value="P_AcTrfase_dom1"/>
</dbReference>
<proteinExistence type="inferred from homology"/>
<comment type="pathway">
    <text evidence="2">Metabolic intermediate biosynthesis; acetyl-CoA biosynthesis; acetyl-CoA from acetate: step 2/2.</text>
</comment>
<dbReference type="Gene3D" id="3.40.50.10950">
    <property type="match status" value="1"/>
</dbReference>
<dbReference type="NCBIfam" id="NF007233">
    <property type="entry name" value="PRK09653.1"/>
    <property type="match status" value="1"/>
</dbReference>
<evidence type="ECO:0000256" key="4">
    <source>
        <dbReference type="ARBA" id="ARBA00012707"/>
    </source>
</evidence>
<evidence type="ECO:0000256" key="2">
    <source>
        <dbReference type="ARBA" id="ARBA00004989"/>
    </source>
</evidence>
<dbReference type="PANTHER" id="PTHR43356">
    <property type="entry name" value="PHOSPHATE ACETYLTRANSFERASE"/>
    <property type="match status" value="1"/>
</dbReference>
<organism evidence="10 11">
    <name type="scientific">candidate division WOR-1 bacterium RIFCSPHIGHO2_01_FULL_53_15</name>
    <dbReference type="NCBI Taxonomy" id="1802564"/>
    <lineage>
        <taxon>Bacteria</taxon>
        <taxon>Bacillati</taxon>
        <taxon>Saganbacteria</taxon>
    </lineage>
</organism>
<evidence type="ECO:0000256" key="1">
    <source>
        <dbReference type="ARBA" id="ARBA00000705"/>
    </source>
</evidence>
<dbReference type="Pfam" id="PF01515">
    <property type="entry name" value="PTA_PTB"/>
    <property type="match status" value="1"/>
</dbReference>
<dbReference type="PIRSF" id="PIRSF000428">
    <property type="entry name" value="P_Ac_trans"/>
    <property type="match status" value="1"/>
</dbReference>
<evidence type="ECO:0000256" key="6">
    <source>
        <dbReference type="ARBA" id="ARBA00022679"/>
    </source>
</evidence>
<reference evidence="10 11" key="1">
    <citation type="journal article" date="2016" name="Nat. Commun.">
        <title>Thousands of microbial genomes shed light on interconnected biogeochemical processes in an aquifer system.</title>
        <authorList>
            <person name="Anantharaman K."/>
            <person name="Brown C.T."/>
            <person name="Hug L.A."/>
            <person name="Sharon I."/>
            <person name="Castelle C.J."/>
            <person name="Probst A.J."/>
            <person name="Thomas B.C."/>
            <person name="Singh A."/>
            <person name="Wilkins M.J."/>
            <person name="Karaoz U."/>
            <person name="Brodie E.L."/>
            <person name="Williams K.H."/>
            <person name="Hubbard S.S."/>
            <person name="Banfield J.F."/>
        </authorList>
    </citation>
    <scope>NUCLEOTIDE SEQUENCE [LARGE SCALE GENOMIC DNA]</scope>
</reference>
<evidence type="ECO:0000256" key="3">
    <source>
        <dbReference type="ARBA" id="ARBA00005656"/>
    </source>
</evidence>